<feature type="domain" description="Peptidase M61 N-terminal" evidence="3">
    <location>
        <begin position="55"/>
        <end position="229"/>
    </location>
</feature>
<dbReference type="SUPFAM" id="SSF50156">
    <property type="entry name" value="PDZ domain-like"/>
    <property type="match status" value="1"/>
</dbReference>
<evidence type="ECO:0000259" key="2">
    <source>
        <dbReference type="Pfam" id="PF05299"/>
    </source>
</evidence>
<proteinExistence type="predicted"/>
<sequence>MRLVSTAVSTAVLATLLAAAPALAQPVAQSAPQPTALPDAVPPARDIPYPGTIRLTVDATDTARGIFRVKEAIPVAAGTRALTLLYPEWLPGQHAPRGPIDDVAGLRFTAGGQVLTWKRDPVNVYALHLDLPAGVTEVLAEFQYLSPTTTAQGRVVMTPDMLNLQWNLVAFYPAGWFTRQIPVDATAILPAGWRYGTALEPRDPAALGTVAFKTIDFDTLVDSPMFAGRHFRQETLAPGVRLNIVADSPEELAATPDQIERHRELVRQAVKLFGAQHYDHYDFLLAISDRLGGIGLEHHRSSENGVVPGYFTKWADNAGRHNLLPHEYTHSWDGKYRRGADLFTPDFSMPMRNSLLWVYEGQTQFWGYVLQARSGIVSKEDTLSAYAMIAALHEKRPGRQWRPLVDTTNDPIMSARRPQPWLSWQRSEDYYNEGLLVWLDTDAKLRELTGGRKSMDDFARAFFGPGDRDWGVSTYDFATVASTLNGIAPYDWAGFLKKRVDAVAPQAPLGWLATSGYRLAYTAEPTAYWLSEEKARKITDLSYSLGMVIDKDAQVTQVIWDGPAFAAGITSGTTLLAVGGHALDADDLKRAITDAKTSGKPIELLVKKGDRFQTVSIAYRGGLQYPRLEKVAKGEAALDRLLAPRR</sequence>
<feature type="signal peptide" evidence="1">
    <location>
        <begin position="1"/>
        <end position="24"/>
    </location>
</feature>
<dbReference type="PIRSF" id="PIRSF016493">
    <property type="entry name" value="Glycyl_aminpptds"/>
    <property type="match status" value="1"/>
</dbReference>
<reference evidence="4 5" key="1">
    <citation type="submission" date="2019-07" db="EMBL/GenBank/DDBJ databases">
        <title>Sphingomonas solaris sp. nov., isolated from a solar panel from Boston, Massachusetts.</title>
        <authorList>
            <person name="Tanner K."/>
            <person name="Pascual J."/>
            <person name="Mancuso C."/>
            <person name="Pereto J."/>
            <person name="Khalil A."/>
            <person name="Vilanova C."/>
        </authorList>
    </citation>
    <scope>NUCLEOTIDE SEQUENCE [LARGE SCALE GENOMIC DNA]</scope>
    <source>
        <strain evidence="4 5">R4DWN</strain>
    </source>
</reference>
<protein>
    <submittedName>
        <fullName evidence="4">M61 family metallopeptidase</fullName>
    </submittedName>
</protein>
<comment type="caution">
    <text evidence="4">The sequence shown here is derived from an EMBL/GenBank/DDBJ whole genome shotgun (WGS) entry which is preliminary data.</text>
</comment>
<feature type="domain" description="Peptidase M61 catalytic" evidence="2">
    <location>
        <begin position="322"/>
        <end position="437"/>
    </location>
</feature>
<accession>A0A558R6F7</accession>
<gene>
    <name evidence="4" type="ORF">FOY91_08580</name>
</gene>
<dbReference type="Gene3D" id="1.10.390.10">
    <property type="entry name" value="Neutral Protease Domain 2"/>
    <property type="match status" value="1"/>
</dbReference>
<dbReference type="Gene3D" id="2.30.42.10">
    <property type="match status" value="1"/>
</dbReference>
<dbReference type="OrthoDB" id="9778516at2"/>
<dbReference type="InterPro" id="IPR036034">
    <property type="entry name" value="PDZ_sf"/>
</dbReference>
<dbReference type="Pfam" id="PF17899">
    <property type="entry name" value="Peptidase_M61_N"/>
    <property type="match status" value="1"/>
</dbReference>
<evidence type="ECO:0000313" key="4">
    <source>
        <dbReference type="EMBL" id="TVV74908.1"/>
    </source>
</evidence>
<evidence type="ECO:0000313" key="5">
    <source>
        <dbReference type="Proteomes" id="UP000318681"/>
    </source>
</evidence>
<keyword evidence="5" id="KW-1185">Reference proteome</keyword>
<dbReference type="InterPro" id="IPR040756">
    <property type="entry name" value="Peptidase_M61_N"/>
</dbReference>
<dbReference type="Proteomes" id="UP000318681">
    <property type="component" value="Unassembled WGS sequence"/>
</dbReference>
<dbReference type="AlphaFoldDB" id="A0A558R6F7"/>
<evidence type="ECO:0000259" key="3">
    <source>
        <dbReference type="Pfam" id="PF17899"/>
    </source>
</evidence>
<dbReference type="EMBL" id="VNIM01000027">
    <property type="protein sequence ID" value="TVV74908.1"/>
    <property type="molecule type" value="Genomic_DNA"/>
</dbReference>
<dbReference type="Pfam" id="PF05299">
    <property type="entry name" value="Peptidase_M61"/>
    <property type="match status" value="1"/>
</dbReference>
<feature type="chain" id="PRO_5022171193" evidence="1">
    <location>
        <begin position="25"/>
        <end position="646"/>
    </location>
</feature>
<keyword evidence="1" id="KW-0732">Signal</keyword>
<dbReference type="Gene3D" id="2.60.40.3650">
    <property type="match status" value="1"/>
</dbReference>
<dbReference type="InterPro" id="IPR027268">
    <property type="entry name" value="Peptidase_M4/M1_CTD_sf"/>
</dbReference>
<dbReference type="InterPro" id="IPR007963">
    <property type="entry name" value="Peptidase_M61_catalytic"/>
</dbReference>
<name>A0A558R6F7_9SPHN</name>
<organism evidence="4 5">
    <name type="scientific">Alterirhizorhabdus solaris</name>
    <dbReference type="NCBI Taxonomy" id="2529389"/>
    <lineage>
        <taxon>Bacteria</taxon>
        <taxon>Pseudomonadati</taxon>
        <taxon>Pseudomonadota</taxon>
        <taxon>Alphaproteobacteria</taxon>
        <taxon>Sphingomonadales</taxon>
        <taxon>Rhizorhabdaceae</taxon>
        <taxon>Alterirhizorhabdus</taxon>
    </lineage>
</organism>
<dbReference type="InterPro" id="IPR024191">
    <property type="entry name" value="Peptidase_M61"/>
</dbReference>
<evidence type="ECO:0000256" key="1">
    <source>
        <dbReference type="SAM" id="SignalP"/>
    </source>
</evidence>